<dbReference type="PRINTS" id="PR00747">
    <property type="entry name" value="GLYHDRLASE47"/>
</dbReference>
<dbReference type="InterPro" id="IPR012341">
    <property type="entry name" value="6hp_glycosidase-like_sf"/>
</dbReference>
<evidence type="ECO:0000313" key="8">
    <source>
        <dbReference type="EMBL" id="KAL1897509.1"/>
    </source>
</evidence>
<keyword evidence="6" id="KW-0326">Glycosidase</keyword>
<dbReference type="Proteomes" id="UP001583280">
    <property type="component" value="Unassembled WGS sequence"/>
</dbReference>
<evidence type="ECO:0000256" key="3">
    <source>
        <dbReference type="ARBA" id="ARBA00007658"/>
    </source>
</evidence>
<accession>A0ABR3ZB22</accession>
<gene>
    <name evidence="8" type="ORF">Cpir12675_002365</name>
</gene>
<dbReference type="PANTHER" id="PTHR11742:SF89">
    <property type="entry name" value="ALPHA-1,2-MANNOSIDASE"/>
    <property type="match status" value="1"/>
</dbReference>
<dbReference type="EMBL" id="JAWDJO010000045">
    <property type="protein sequence ID" value="KAL1897509.1"/>
    <property type="molecule type" value="Genomic_DNA"/>
</dbReference>
<feature type="transmembrane region" description="Helical" evidence="7">
    <location>
        <begin position="12"/>
        <end position="30"/>
    </location>
</feature>
<keyword evidence="9" id="KW-1185">Reference proteome</keyword>
<protein>
    <recommendedName>
        <fullName evidence="6">alpha-1,2-Mannosidase</fullName>
        <ecNumber evidence="6">3.2.1.-</ecNumber>
    </recommendedName>
</protein>
<dbReference type="SUPFAM" id="SSF48225">
    <property type="entry name" value="Seven-hairpin glycosidases"/>
    <property type="match status" value="1"/>
</dbReference>
<comment type="caution">
    <text evidence="8">The sequence shown here is derived from an EMBL/GenBank/DDBJ whole genome shotgun (WGS) entry which is preliminary data.</text>
</comment>
<evidence type="ECO:0000256" key="1">
    <source>
        <dbReference type="ARBA" id="ARBA00001913"/>
    </source>
</evidence>
<comment type="similarity">
    <text evidence="3 6">Belongs to the glycosyl hydrolase 47 family.</text>
</comment>
<sequence length="613" mass="69105">MPGLVQQHLHMLPIVLACMFAYILVPFFFVNNCLDGDYRSSSQGVHGSGQSLSEAPEPFSINGIPVRRISYDWSTALRYFPVDSYASPPSGPPRVFPRVQFHFLDDKATAKARKVNTKRRNAVSSVFKRDWTLYRRYAWMQDELKPIAGKPRNPFGGWAATAIDSLDSLWIVGLKNEFNEAVQAVAQIDWARTRSISLNLFETTIRHLGGLLSAHQLSGDPVLLAKAVELGDMLYMAFDTPNHIPAFWLTFAMARQGRQVAGGREPSAAIGTLSMEFSELSRLTGDDKYYDAIDRIRLFFKRTQSQSLLPGMWPLLIDFQNERVGNAIFTLGGGADSLYEYLPKMDLLLAGRDDTWREMALKSLDTALSNLVFRPMTIDQADVLFSGRVTVDKDGVPQICHQSEHLTCFVGGMFLLSGQIYNQTNYLSVGERLARGCAWAYAQFSTGIMPEVFELLACPKNESYAPDFAACEFKPPTAHPSNSDSSTTTLPNGFAQINDARYIMRPEAIESIFYAYRITGKEEYRDMAWEMWTAIEKATRSRFGHSGIANVHVKKGDKLAYLDSMESFWFAETMKYFYLIFDDPEVMSLDDYVFNTEAHAFPRPAPAPAQYFM</sequence>
<keyword evidence="4 6" id="KW-0378">Hydrolase</keyword>
<proteinExistence type="inferred from homology"/>
<comment type="cofactor">
    <cofactor evidence="1">
        <name>Ca(2+)</name>
        <dbReference type="ChEBI" id="CHEBI:29108"/>
    </cofactor>
</comment>
<dbReference type="InterPro" id="IPR001382">
    <property type="entry name" value="Glyco_hydro_47"/>
</dbReference>
<dbReference type="Pfam" id="PF01532">
    <property type="entry name" value="Glyco_hydro_47"/>
    <property type="match status" value="1"/>
</dbReference>
<evidence type="ECO:0000256" key="6">
    <source>
        <dbReference type="RuleBase" id="RU361193"/>
    </source>
</evidence>
<keyword evidence="7" id="KW-0812">Transmembrane</keyword>
<evidence type="ECO:0000256" key="7">
    <source>
        <dbReference type="SAM" id="Phobius"/>
    </source>
</evidence>
<organism evidence="8 9">
    <name type="scientific">Ceratocystis pirilliformis</name>
    <dbReference type="NCBI Taxonomy" id="259994"/>
    <lineage>
        <taxon>Eukaryota</taxon>
        <taxon>Fungi</taxon>
        <taxon>Dikarya</taxon>
        <taxon>Ascomycota</taxon>
        <taxon>Pezizomycotina</taxon>
        <taxon>Sordariomycetes</taxon>
        <taxon>Hypocreomycetidae</taxon>
        <taxon>Microascales</taxon>
        <taxon>Ceratocystidaceae</taxon>
        <taxon>Ceratocystis</taxon>
    </lineage>
</organism>
<keyword evidence="7" id="KW-0472">Membrane</keyword>
<name>A0ABR3ZB22_9PEZI</name>
<comment type="pathway">
    <text evidence="2">Protein modification; protein glycosylation.</text>
</comment>
<evidence type="ECO:0000256" key="4">
    <source>
        <dbReference type="ARBA" id="ARBA00022801"/>
    </source>
</evidence>
<evidence type="ECO:0000256" key="2">
    <source>
        <dbReference type="ARBA" id="ARBA00004922"/>
    </source>
</evidence>
<dbReference type="EC" id="3.2.1.-" evidence="6"/>
<evidence type="ECO:0000313" key="9">
    <source>
        <dbReference type="Proteomes" id="UP001583280"/>
    </source>
</evidence>
<keyword evidence="5" id="KW-1015">Disulfide bond</keyword>
<dbReference type="PANTHER" id="PTHR11742">
    <property type="entry name" value="MANNOSYL-OLIGOSACCHARIDE ALPHA-1,2-MANNOSIDASE-RELATED"/>
    <property type="match status" value="1"/>
</dbReference>
<dbReference type="Gene3D" id="1.50.10.10">
    <property type="match status" value="1"/>
</dbReference>
<dbReference type="InterPro" id="IPR050749">
    <property type="entry name" value="Glycosyl_Hydrolase_47"/>
</dbReference>
<keyword evidence="7" id="KW-1133">Transmembrane helix</keyword>
<dbReference type="InterPro" id="IPR036026">
    <property type="entry name" value="Seven-hairpin_glycosidases"/>
</dbReference>
<reference evidence="8 9" key="1">
    <citation type="journal article" date="2024" name="IMA Fungus">
        <title>IMA Genome - F19 : A genome assembly and annotation guide to empower mycologists, including annotated draft genome sequences of Ceratocystis pirilliformis, Diaporthe australafricana, Fusarium ophioides, Paecilomyces lecythidis, and Sporothrix stenoceras.</title>
        <authorList>
            <person name="Aylward J."/>
            <person name="Wilson A.M."/>
            <person name="Visagie C.M."/>
            <person name="Spraker J."/>
            <person name="Barnes I."/>
            <person name="Buitendag C."/>
            <person name="Ceriani C."/>
            <person name="Del Mar Angel L."/>
            <person name="du Plessis D."/>
            <person name="Fuchs T."/>
            <person name="Gasser K."/>
            <person name="Kramer D."/>
            <person name="Li W."/>
            <person name="Munsamy K."/>
            <person name="Piso A."/>
            <person name="Price J.L."/>
            <person name="Sonnekus B."/>
            <person name="Thomas C."/>
            <person name="van der Nest A."/>
            <person name="van Dijk A."/>
            <person name="van Heerden A."/>
            <person name="van Vuuren N."/>
            <person name="Yilmaz N."/>
            <person name="Duong T.A."/>
            <person name="van der Merwe N.A."/>
            <person name="Wingfield M.J."/>
            <person name="Wingfield B.D."/>
        </authorList>
    </citation>
    <scope>NUCLEOTIDE SEQUENCE [LARGE SCALE GENOMIC DNA]</scope>
    <source>
        <strain evidence="8 9">CMW 12675</strain>
    </source>
</reference>
<evidence type="ECO:0000256" key="5">
    <source>
        <dbReference type="ARBA" id="ARBA00023157"/>
    </source>
</evidence>